<evidence type="ECO:0000256" key="1">
    <source>
        <dbReference type="SAM" id="Phobius"/>
    </source>
</evidence>
<feature type="transmembrane region" description="Helical" evidence="1">
    <location>
        <begin position="26"/>
        <end position="46"/>
    </location>
</feature>
<evidence type="ECO:0000313" key="2">
    <source>
        <dbReference type="EMBL" id="MPC96878.1"/>
    </source>
</evidence>
<reference evidence="2 3" key="1">
    <citation type="submission" date="2019-05" db="EMBL/GenBank/DDBJ databases">
        <title>Another draft genome of Portunus trituberculatus and its Hox gene families provides insights of decapod evolution.</title>
        <authorList>
            <person name="Jeong J.-H."/>
            <person name="Song I."/>
            <person name="Kim S."/>
            <person name="Choi T."/>
            <person name="Kim D."/>
            <person name="Ryu S."/>
            <person name="Kim W."/>
        </authorList>
    </citation>
    <scope>NUCLEOTIDE SEQUENCE [LARGE SCALE GENOMIC DNA]</scope>
    <source>
        <tissue evidence="2">Muscle</tissue>
    </source>
</reference>
<dbReference type="Proteomes" id="UP000324222">
    <property type="component" value="Unassembled WGS sequence"/>
</dbReference>
<protein>
    <submittedName>
        <fullName evidence="2">Uncharacterized protein</fullName>
    </submittedName>
</protein>
<dbReference type="AlphaFoldDB" id="A0A5B7JV22"/>
<dbReference type="EMBL" id="VSRR010107729">
    <property type="protein sequence ID" value="MPC96878.1"/>
    <property type="molecule type" value="Genomic_DNA"/>
</dbReference>
<gene>
    <name evidence="2" type="ORF">E2C01_092158</name>
</gene>
<sequence>MTQGSIGLHFCQAGLRRTWVAVDFDWMGGMSGFLILLGLGQCLLMVDFGFGIREPLPQVDALPNLRL</sequence>
<evidence type="ECO:0000313" key="3">
    <source>
        <dbReference type="Proteomes" id="UP000324222"/>
    </source>
</evidence>
<name>A0A5B7JV22_PORTR</name>
<keyword evidence="3" id="KW-1185">Reference proteome</keyword>
<proteinExistence type="predicted"/>
<organism evidence="2 3">
    <name type="scientific">Portunus trituberculatus</name>
    <name type="common">Swimming crab</name>
    <name type="synonym">Neptunus trituberculatus</name>
    <dbReference type="NCBI Taxonomy" id="210409"/>
    <lineage>
        <taxon>Eukaryota</taxon>
        <taxon>Metazoa</taxon>
        <taxon>Ecdysozoa</taxon>
        <taxon>Arthropoda</taxon>
        <taxon>Crustacea</taxon>
        <taxon>Multicrustacea</taxon>
        <taxon>Malacostraca</taxon>
        <taxon>Eumalacostraca</taxon>
        <taxon>Eucarida</taxon>
        <taxon>Decapoda</taxon>
        <taxon>Pleocyemata</taxon>
        <taxon>Brachyura</taxon>
        <taxon>Eubrachyura</taxon>
        <taxon>Portunoidea</taxon>
        <taxon>Portunidae</taxon>
        <taxon>Portuninae</taxon>
        <taxon>Portunus</taxon>
    </lineage>
</organism>
<keyword evidence="1" id="KW-1133">Transmembrane helix</keyword>
<comment type="caution">
    <text evidence="2">The sequence shown here is derived from an EMBL/GenBank/DDBJ whole genome shotgun (WGS) entry which is preliminary data.</text>
</comment>
<keyword evidence="1" id="KW-0472">Membrane</keyword>
<keyword evidence="1" id="KW-0812">Transmembrane</keyword>
<accession>A0A5B7JV22</accession>